<feature type="non-terminal residue" evidence="1">
    <location>
        <position position="133"/>
    </location>
</feature>
<comment type="caution">
    <text evidence="1">The sequence shown here is derived from an EMBL/GenBank/DDBJ whole genome shotgun (WGS) entry which is preliminary data.</text>
</comment>
<dbReference type="Proteomes" id="UP001153678">
    <property type="component" value="Unassembled WGS sequence"/>
</dbReference>
<gene>
    <name evidence="1" type="ORF">FWILDA_LOCUS14492</name>
</gene>
<dbReference type="EMBL" id="CAMKVN010006429">
    <property type="protein sequence ID" value="CAI2190269.1"/>
    <property type="molecule type" value="Genomic_DNA"/>
</dbReference>
<organism evidence="1 2">
    <name type="scientific">Funneliformis geosporum</name>
    <dbReference type="NCBI Taxonomy" id="1117311"/>
    <lineage>
        <taxon>Eukaryota</taxon>
        <taxon>Fungi</taxon>
        <taxon>Fungi incertae sedis</taxon>
        <taxon>Mucoromycota</taxon>
        <taxon>Glomeromycotina</taxon>
        <taxon>Glomeromycetes</taxon>
        <taxon>Glomerales</taxon>
        <taxon>Glomeraceae</taxon>
        <taxon>Funneliformis</taxon>
    </lineage>
</organism>
<protein>
    <submittedName>
        <fullName evidence="1">14091_t:CDS:1</fullName>
    </submittedName>
</protein>
<sequence length="133" mass="15495">SLGLTVLYQGQMIENIRGFVNEDIYLVNPNLVENYTTLAGKQVLQELGQILPDSIDYLFIDPNDLNVFLENVKNIQIKLIVTNYSKEIVSIFNILKEFVTEQHKKFYYQVSDVFRPQNVNHQNLKTNLVFLLK</sequence>
<evidence type="ECO:0000313" key="1">
    <source>
        <dbReference type="EMBL" id="CAI2190269.1"/>
    </source>
</evidence>
<name>A0A9W4T3A7_9GLOM</name>
<evidence type="ECO:0000313" key="2">
    <source>
        <dbReference type="Proteomes" id="UP001153678"/>
    </source>
</evidence>
<proteinExistence type="predicted"/>
<dbReference type="AlphaFoldDB" id="A0A9W4T3A7"/>
<keyword evidence="2" id="KW-1185">Reference proteome</keyword>
<accession>A0A9W4T3A7</accession>
<dbReference type="OrthoDB" id="2362609at2759"/>
<reference evidence="1" key="1">
    <citation type="submission" date="2022-08" db="EMBL/GenBank/DDBJ databases">
        <authorList>
            <person name="Kallberg Y."/>
            <person name="Tangrot J."/>
            <person name="Rosling A."/>
        </authorList>
    </citation>
    <scope>NUCLEOTIDE SEQUENCE</scope>
    <source>
        <strain evidence="1">Wild A</strain>
    </source>
</reference>